<feature type="transmembrane region" description="Helical" evidence="9">
    <location>
        <begin position="15"/>
        <end position="34"/>
    </location>
</feature>
<keyword evidence="6 9" id="KW-1133">Transmembrane helix</keyword>
<keyword evidence="4 9" id="KW-0812">Transmembrane</keyword>
<dbReference type="InterPro" id="IPR004798">
    <property type="entry name" value="CAX-like"/>
</dbReference>
<dbReference type="Pfam" id="PF01699">
    <property type="entry name" value="Na_Ca_ex"/>
    <property type="match status" value="2"/>
</dbReference>
<feature type="transmembrane region" description="Helical" evidence="9">
    <location>
        <begin position="268"/>
        <end position="291"/>
    </location>
</feature>
<feature type="transmembrane region" description="Helical" evidence="9">
    <location>
        <begin position="234"/>
        <end position="256"/>
    </location>
</feature>
<dbReference type="PANTHER" id="PTHR31503:SF22">
    <property type="entry name" value="VACUOLAR CALCIUM ION TRANSPORTER"/>
    <property type="match status" value="1"/>
</dbReference>
<protein>
    <submittedName>
        <fullName evidence="11">Unannotated protein</fullName>
    </submittedName>
</protein>
<dbReference type="EMBL" id="CAFBLU010000006">
    <property type="protein sequence ID" value="CAB4867127.1"/>
    <property type="molecule type" value="Genomic_DNA"/>
</dbReference>
<keyword evidence="2" id="KW-0813">Transport</keyword>
<dbReference type="NCBIfam" id="TIGR00378">
    <property type="entry name" value="cax"/>
    <property type="match status" value="1"/>
</dbReference>
<dbReference type="InterPro" id="IPR004837">
    <property type="entry name" value="NaCa_Exmemb"/>
</dbReference>
<dbReference type="GO" id="GO:0016020">
    <property type="term" value="C:membrane"/>
    <property type="evidence" value="ECO:0007669"/>
    <property type="project" value="InterPro"/>
</dbReference>
<proteinExistence type="predicted"/>
<evidence type="ECO:0000256" key="4">
    <source>
        <dbReference type="ARBA" id="ARBA00022692"/>
    </source>
</evidence>
<evidence type="ECO:0000256" key="8">
    <source>
        <dbReference type="ARBA" id="ARBA00023136"/>
    </source>
</evidence>
<comment type="subcellular location">
    <subcellularLocation>
        <location evidence="1">Endomembrane system</location>
        <topology evidence="1">Multi-pass membrane protein</topology>
    </subcellularLocation>
</comment>
<keyword evidence="7" id="KW-0406">Ion transport</keyword>
<dbReference type="PANTHER" id="PTHR31503">
    <property type="entry name" value="VACUOLAR CALCIUM ION TRANSPORTER"/>
    <property type="match status" value="1"/>
</dbReference>
<gene>
    <name evidence="11" type="ORF">UFOPK3444_00516</name>
</gene>
<accession>A0A6J7D8J4</accession>
<feature type="transmembrane region" description="Helical" evidence="9">
    <location>
        <begin position="191"/>
        <end position="213"/>
    </location>
</feature>
<sequence>MNLDDDATEVLPGGLLPKLLVPLVLLIPTAVVLNQINGSQLLIFLAAALALIPCSAVMGRATEHLAARSGPGVGGLMNVTFGNGPELIIALVALDSGLHELVKASLVGSVLGNVLLVLGASMLAGGLRKQNRAGEQTFNRTGASAQSGMLLLAVVALTMPALWELVHPNGQPLPIVGQSDVNFGSGKVEQLSIVIAVVLILTYVAGLVFSLVTHKDIFNPAQGKVTGTWKLGKSILLLAASGVLVAWMSEILVGSVDDAARALGASEFFIGVVVVAIVGNAAEHWVAVAVASKDKMSLAINISVGSAAQIALFVAPVVALASVVIGPHPMALVFNGYELTALLLGAIVTGFVTARGRSTWFEGMQLLMLYVVFGVTFWFA</sequence>
<evidence type="ECO:0000313" key="11">
    <source>
        <dbReference type="EMBL" id="CAB4867127.1"/>
    </source>
</evidence>
<evidence type="ECO:0000256" key="3">
    <source>
        <dbReference type="ARBA" id="ARBA00022568"/>
    </source>
</evidence>
<feature type="domain" description="Sodium/calcium exchanger membrane region" evidence="10">
    <location>
        <begin position="234"/>
        <end position="378"/>
    </location>
</feature>
<evidence type="ECO:0000256" key="6">
    <source>
        <dbReference type="ARBA" id="ARBA00022989"/>
    </source>
</evidence>
<evidence type="ECO:0000256" key="2">
    <source>
        <dbReference type="ARBA" id="ARBA00022448"/>
    </source>
</evidence>
<dbReference type="AlphaFoldDB" id="A0A6J7D8J4"/>
<feature type="transmembrane region" description="Helical" evidence="9">
    <location>
        <begin position="359"/>
        <end position="379"/>
    </location>
</feature>
<evidence type="ECO:0000259" key="10">
    <source>
        <dbReference type="Pfam" id="PF01699"/>
    </source>
</evidence>
<dbReference type="GO" id="GO:0012505">
    <property type="term" value="C:endomembrane system"/>
    <property type="evidence" value="ECO:0007669"/>
    <property type="project" value="UniProtKB-SubCell"/>
</dbReference>
<keyword evidence="8 9" id="KW-0472">Membrane</keyword>
<feature type="domain" description="Sodium/calcium exchanger membrane region" evidence="10">
    <location>
        <begin position="41"/>
        <end position="211"/>
    </location>
</feature>
<keyword evidence="5" id="KW-0106">Calcium</keyword>
<feature type="transmembrane region" description="Helical" evidence="9">
    <location>
        <begin position="106"/>
        <end position="127"/>
    </location>
</feature>
<dbReference type="Gene3D" id="1.20.1420.30">
    <property type="entry name" value="NCX, central ion-binding region"/>
    <property type="match status" value="1"/>
</dbReference>
<keyword evidence="3" id="KW-0109">Calcium transport</keyword>
<feature type="transmembrane region" description="Helical" evidence="9">
    <location>
        <begin position="331"/>
        <end position="352"/>
    </location>
</feature>
<reference evidence="11" key="1">
    <citation type="submission" date="2020-05" db="EMBL/GenBank/DDBJ databases">
        <authorList>
            <person name="Chiriac C."/>
            <person name="Salcher M."/>
            <person name="Ghai R."/>
            <person name="Kavagutti S V."/>
        </authorList>
    </citation>
    <scope>NUCLEOTIDE SEQUENCE</scope>
</reference>
<feature type="transmembrane region" description="Helical" evidence="9">
    <location>
        <begin position="298"/>
        <end position="325"/>
    </location>
</feature>
<organism evidence="11">
    <name type="scientific">freshwater metagenome</name>
    <dbReference type="NCBI Taxonomy" id="449393"/>
    <lineage>
        <taxon>unclassified sequences</taxon>
        <taxon>metagenomes</taxon>
        <taxon>ecological metagenomes</taxon>
    </lineage>
</organism>
<evidence type="ECO:0000256" key="7">
    <source>
        <dbReference type="ARBA" id="ARBA00023065"/>
    </source>
</evidence>
<feature type="transmembrane region" description="Helical" evidence="9">
    <location>
        <begin position="41"/>
        <end position="61"/>
    </location>
</feature>
<evidence type="ECO:0000256" key="5">
    <source>
        <dbReference type="ARBA" id="ARBA00022837"/>
    </source>
</evidence>
<evidence type="ECO:0000256" key="9">
    <source>
        <dbReference type="SAM" id="Phobius"/>
    </source>
</evidence>
<feature type="transmembrane region" description="Helical" evidence="9">
    <location>
        <begin position="148"/>
        <end position="166"/>
    </location>
</feature>
<dbReference type="InterPro" id="IPR004713">
    <property type="entry name" value="CaH_exchang"/>
</dbReference>
<name>A0A6J7D8J4_9ZZZZ</name>
<evidence type="ECO:0000256" key="1">
    <source>
        <dbReference type="ARBA" id="ARBA00004127"/>
    </source>
</evidence>
<dbReference type="GO" id="GO:0006874">
    <property type="term" value="P:intracellular calcium ion homeostasis"/>
    <property type="evidence" value="ECO:0007669"/>
    <property type="project" value="TreeGrafter"/>
</dbReference>
<dbReference type="GO" id="GO:0015369">
    <property type="term" value="F:calcium:proton antiporter activity"/>
    <property type="evidence" value="ECO:0007669"/>
    <property type="project" value="InterPro"/>
</dbReference>
<dbReference type="InterPro" id="IPR044880">
    <property type="entry name" value="NCX_ion-bd_dom_sf"/>
</dbReference>